<dbReference type="AlphaFoldDB" id="A0A699Z5R4"/>
<evidence type="ECO:0000256" key="1">
    <source>
        <dbReference type="SAM" id="MobiDB-lite"/>
    </source>
</evidence>
<accession>A0A699Z5R4</accession>
<name>A0A699Z5R4_HAELA</name>
<organism evidence="2 3">
    <name type="scientific">Haematococcus lacustris</name>
    <name type="common">Green alga</name>
    <name type="synonym">Haematococcus pluvialis</name>
    <dbReference type="NCBI Taxonomy" id="44745"/>
    <lineage>
        <taxon>Eukaryota</taxon>
        <taxon>Viridiplantae</taxon>
        <taxon>Chlorophyta</taxon>
        <taxon>core chlorophytes</taxon>
        <taxon>Chlorophyceae</taxon>
        <taxon>CS clade</taxon>
        <taxon>Chlamydomonadales</taxon>
        <taxon>Haematococcaceae</taxon>
        <taxon>Haematococcus</taxon>
    </lineage>
</organism>
<feature type="non-terminal residue" evidence="2">
    <location>
        <position position="1"/>
    </location>
</feature>
<evidence type="ECO:0000313" key="2">
    <source>
        <dbReference type="EMBL" id="GFH14254.1"/>
    </source>
</evidence>
<gene>
    <name evidence="2" type="ORF">HaLaN_10274</name>
</gene>
<protein>
    <submittedName>
        <fullName evidence="2">Uncharacterized protein</fullName>
    </submittedName>
</protein>
<comment type="caution">
    <text evidence="2">The sequence shown here is derived from an EMBL/GenBank/DDBJ whole genome shotgun (WGS) entry which is preliminary data.</text>
</comment>
<feature type="region of interest" description="Disordered" evidence="1">
    <location>
        <begin position="147"/>
        <end position="176"/>
    </location>
</feature>
<dbReference type="Proteomes" id="UP000485058">
    <property type="component" value="Unassembled WGS sequence"/>
</dbReference>
<sequence length="220" mass="23911">VAGLTTLLGKPVEITETFLTRSTEDFNRAGIKVWHFESFDAAWKVTHAPCFCSALQGALGNCNTTCTYDYYWGDSESDASACQDYIENLSDEEGGVADKAKRAAREAARGFDVVAAAARLQEFVDQEEDMFAFEPAEKHSQVAAIVSQEQGRQRKGAAEGVGLGPAGMEMRPPAPEPWRLAPSQPRPLPEGAIQVKGSRAARARELLLLQHQSPLCLVDV</sequence>
<proteinExistence type="predicted"/>
<reference evidence="2 3" key="1">
    <citation type="submission" date="2020-02" db="EMBL/GenBank/DDBJ databases">
        <title>Draft genome sequence of Haematococcus lacustris strain NIES-144.</title>
        <authorList>
            <person name="Morimoto D."/>
            <person name="Nakagawa S."/>
            <person name="Yoshida T."/>
            <person name="Sawayama S."/>
        </authorList>
    </citation>
    <scope>NUCLEOTIDE SEQUENCE [LARGE SCALE GENOMIC DNA]</scope>
    <source>
        <strain evidence="2 3">NIES-144</strain>
    </source>
</reference>
<evidence type="ECO:0000313" key="3">
    <source>
        <dbReference type="Proteomes" id="UP000485058"/>
    </source>
</evidence>
<dbReference type="EMBL" id="BLLF01000705">
    <property type="protein sequence ID" value="GFH14254.1"/>
    <property type="molecule type" value="Genomic_DNA"/>
</dbReference>
<keyword evidence="3" id="KW-1185">Reference proteome</keyword>